<evidence type="ECO:0000256" key="2">
    <source>
        <dbReference type="ARBA" id="ARBA00022771"/>
    </source>
</evidence>
<accession>D7GXV3</accession>
<dbReference type="AlphaFoldDB" id="D7GXV3"/>
<feature type="compositionally biased region" description="Polar residues" evidence="4">
    <location>
        <begin position="126"/>
        <end position="137"/>
    </location>
</feature>
<protein>
    <recommendedName>
        <fullName evidence="5">CHHC U11-48K-type domain-containing protein</fullName>
    </recommendedName>
</protein>
<evidence type="ECO:0000256" key="3">
    <source>
        <dbReference type="ARBA" id="ARBA00022833"/>
    </source>
</evidence>
<dbReference type="InParanoid" id="D7GXV3"/>
<evidence type="ECO:0000259" key="5">
    <source>
        <dbReference type="PROSITE" id="PS51800"/>
    </source>
</evidence>
<sequence length="215" mass="25529">MLAYVGQSCMGDDMVGVMIENEEFPDKPIGISFRKYRELTAAGMLNVIAKVLQSNATFFTNDLLSIRFDQVIVYVVEDMVTCPYNNLHRLVWHRMAKHIFKCHREEDAKRKRESENKQNVEDQTESWDNGNYLNKNKQNAEDQEESWDNENYLTENKQNAEDQEASWTNENYLTENKQNVNDQDESWDNDDYLIENKQNSENEEECWDNESYLMY</sequence>
<organism evidence="6 7">
    <name type="scientific">Tribolium castaneum</name>
    <name type="common">Red flour beetle</name>
    <dbReference type="NCBI Taxonomy" id="7070"/>
    <lineage>
        <taxon>Eukaryota</taxon>
        <taxon>Metazoa</taxon>
        <taxon>Ecdysozoa</taxon>
        <taxon>Arthropoda</taxon>
        <taxon>Hexapoda</taxon>
        <taxon>Insecta</taxon>
        <taxon>Pterygota</taxon>
        <taxon>Neoptera</taxon>
        <taxon>Endopterygota</taxon>
        <taxon>Coleoptera</taxon>
        <taxon>Polyphaga</taxon>
        <taxon>Cucujiformia</taxon>
        <taxon>Tenebrionidae</taxon>
        <taxon>Tenebrionidae incertae sedis</taxon>
        <taxon>Tribolium</taxon>
    </lineage>
</organism>
<evidence type="ECO:0000313" key="7">
    <source>
        <dbReference type="Proteomes" id="UP000007266"/>
    </source>
</evidence>
<name>D7GXV3_TRICA</name>
<evidence type="ECO:0000256" key="1">
    <source>
        <dbReference type="ARBA" id="ARBA00022723"/>
    </source>
</evidence>
<dbReference type="GO" id="GO:0008270">
    <property type="term" value="F:zinc ion binding"/>
    <property type="evidence" value="ECO:0007669"/>
    <property type="project" value="UniProtKB-KW"/>
</dbReference>
<feature type="domain" description="CHHC U11-48K-type" evidence="5">
    <location>
        <begin position="79"/>
        <end position="106"/>
    </location>
</feature>
<dbReference type="SUPFAM" id="SSF57667">
    <property type="entry name" value="beta-beta-alpha zinc fingers"/>
    <property type="match status" value="1"/>
</dbReference>
<evidence type="ECO:0000313" key="6">
    <source>
        <dbReference type="EMBL" id="EFA13591.1"/>
    </source>
</evidence>
<dbReference type="Pfam" id="PF05253">
    <property type="entry name" value="zf-U11-48K"/>
    <property type="match status" value="1"/>
</dbReference>
<keyword evidence="3" id="KW-0862">Zinc</keyword>
<dbReference type="PROSITE" id="PS51800">
    <property type="entry name" value="ZF_CHHC_U11_48K"/>
    <property type="match status" value="1"/>
</dbReference>
<gene>
    <name evidence="6" type="primary">GLEAN_05206</name>
    <name evidence="6" type="ORF">TcasGA2_TC005206</name>
</gene>
<dbReference type="EMBL" id="KQ971660">
    <property type="protein sequence ID" value="EFA13591.1"/>
    <property type="molecule type" value="Genomic_DNA"/>
</dbReference>
<proteinExistence type="predicted"/>
<keyword evidence="2" id="KW-0863">Zinc-finger</keyword>
<dbReference type="PhylomeDB" id="D7GXV3"/>
<feature type="compositionally biased region" description="Basic and acidic residues" evidence="4">
    <location>
        <begin position="106"/>
        <end position="120"/>
    </location>
</feature>
<evidence type="ECO:0000256" key="4">
    <source>
        <dbReference type="SAM" id="MobiDB-lite"/>
    </source>
</evidence>
<reference evidence="6 7" key="1">
    <citation type="journal article" date="2008" name="Nature">
        <title>The genome of the model beetle and pest Tribolium castaneum.</title>
        <authorList>
            <consortium name="Tribolium Genome Sequencing Consortium"/>
            <person name="Richards S."/>
            <person name="Gibbs R.A."/>
            <person name="Weinstock G.M."/>
            <person name="Brown S.J."/>
            <person name="Denell R."/>
            <person name="Beeman R.W."/>
            <person name="Gibbs R."/>
            <person name="Beeman R.W."/>
            <person name="Brown S.J."/>
            <person name="Bucher G."/>
            <person name="Friedrich M."/>
            <person name="Grimmelikhuijzen C.J."/>
            <person name="Klingler M."/>
            <person name="Lorenzen M."/>
            <person name="Richards S."/>
            <person name="Roth S."/>
            <person name="Schroder R."/>
            <person name="Tautz D."/>
            <person name="Zdobnov E.M."/>
            <person name="Muzny D."/>
            <person name="Gibbs R.A."/>
            <person name="Weinstock G.M."/>
            <person name="Attaway T."/>
            <person name="Bell S."/>
            <person name="Buhay C.J."/>
            <person name="Chandrabose M.N."/>
            <person name="Chavez D."/>
            <person name="Clerk-Blankenburg K.P."/>
            <person name="Cree A."/>
            <person name="Dao M."/>
            <person name="Davis C."/>
            <person name="Chacko J."/>
            <person name="Dinh H."/>
            <person name="Dugan-Rocha S."/>
            <person name="Fowler G."/>
            <person name="Garner T.T."/>
            <person name="Garnes J."/>
            <person name="Gnirke A."/>
            <person name="Hawes A."/>
            <person name="Hernandez J."/>
            <person name="Hines S."/>
            <person name="Holder M."/>
            <person name="Hume J."/>
            <person name="Jhangiani S.N."/>
            <person name="Joshi V."/>
            <person name="Khan Z.M."/>
            <person name="Jackson L."/>
            <person name="Kovar C."/>
            <person name="Kowis A."/>
            <person name="Lee S."/>
            <person name="Lewis L.R."/>
            <person name="Margolis J."/>
            <person name="Morgan M."/>
            <person name="Nazareth L.V."/>
            <person name="Nguyen N."/>
            <person name="Okwuonu G."/>
            <person name="Parker D."/>
            <person name="Richards S."/>
            <person name="Ruiz S.J."/>
            <person name="Santibanez J."/>
            <person name="Savard J."/>
            <person name="Scherer S.E."/>
            <person name="Schneider B."/>
            <person name="Sodergren E."/>
            <person name="Tautz D."/>
            <person name="Vattahil S."/>
            <person name="Villasana D."/>
            <person name="White C.S."/>
            <person name="Wright R."/>
            <person name="Park Y."/>
            <person name="Beeman R.W."/>
            <person name="Lord J."/>
            <person name="Oppert B."/>
            <person name="Lorenzen M."/>
            <person name="Brown S."/>
            <person name="Wang L."/>
            <person name="Savard J."/>
            <person name="Tautz D."/>
            <person name="Richards S."/>
            <person name="Weinstock G."/>
            <person name="Gibbs R.A."/>
            <person name="Liu Y."/>
            <person name="Worley K."/>
            <person name="Weinstock G."/>
            <person name="Elsik C.G."/>
            <person name="Reese J.T."/>
            <person name="Elhaik E."/>
            <person name="Landan G."/>
            <person name="Graur D."/>
            <person name="Arensburger P."/>
            <person name="Atkinson P."/>
            <person name="Beeman R.W."/>
            <person name="Beidler J."/>
            <person name="Brown S.J."/>
            <person name="Demuth J.P."/>
            <person name="Drury D.W."/>
            <person name="Du Y.Z."/>
            <person name="Fujiwara H."/>
            <person name="Lorenzen M."/>
            <person name="Maselli V."/>
            <person name="Osanai M."/>
            <person name="Park Y."/>
            <person name="Robertson H.M."/>
            <person name="Tu Z."/>
            <person name="Wang J.J."/>
            <person name="Wang S."/>
            <person name="Richards S."/>
            <person name="Song H."/>
            <person name="Zhang L."/>
            <person name="Sodergren E."/>
            <person name="Werner D."/>
            <person name="Stanke M."/>
            <person name="Morgenstern B."/>
            <person name="Solovyev V."/>
            <person name="Kosarev P."/>
            <person name="Brown G."/>
            <person name="Chen H.C."/>
            <person name="Ermolaeva O."/>
            <person name="Hlavina W."/>
            <person name="Kapustin Y."/>
            <person name="Kiryutin B."/>
            <person name="Kitts P."/>
            <person name="Maglott D."/>
            <person name="Pruitt K."/>
            <person name="Sapojnikov V."/>
            <person name="Souvorov A."/>
            <person name="Mackey A.J."/>
            <person name="Waterhouse R.M."/>
            <person name="Wyder S."/>
            <person name="Zdobnov E.M."/>
            <person name="Zdobnov E.M."/>
            <person name="Wyder S."/>
            <person name="Kriventseva E.V."/>
            <person name="Kadowaki T."/>
            <person name="Bork P."/>
            <person name="Aranda M."/>
            <person name="Bao R."/>
            <person name="Beermann A."/>
            <person name="Berns N."/>
            <person name="Bolognesi R."/>
            <person name="Bonneton F."/>
            <person name="Bopp D."/>
            <person name="Brown S.J."/>
            <person name="Bucher G."/>
            <person name="Butts T."/>
            <person name="Chaumot A."/>
            <person name="Denell R.E."/>
            <person name="Ferrier D.E."/>
            <person name="Friedrich M."/>
            <person name="Gordon C.M."/>
            <person name="Jindra M."/>
            <person name="Klingler M."/>
            <person name="Lan Q."/>
            <person name="Lattorff H.M."/>
            <person name="Laudet V."/>
            <person name="von Levetsow C."/>
            <person name="Liu Z."/>
            <person name="Lutz R."/>
            <person name="Lynch J.A."/>
            <person name="da Fonseca R.N."/>
            <person name="Posnien N."/>
            <person name="Reuter R."/>
            <person name="Roth S."/>
            <person name="Savard J."/>
            <person name="Schinko J.B."/>
            <person name="Schmitt C."/>
            <person name="Schoppmeier M."/>
            <person name="Schroder R."/>
            <person name="Shippy T.D."/>
            <person name="Simonnet F."/>
            <person name="Marques-Souza H."/>
            <person name="Tautz D."/>
            <person name="Tomoyasu Y."/>
            <person name="Trauner J."/>
            <person name="Van der Zee M."/>
            <person name="Vervoort M."/>
            <person name="Wittkopp N."/>
            <person name="Wimmer E.A."/>
            <person name="Yang X."/>
            <person name="Jones A.K."/>
            <person name="Sattelle D.B."/>
            <person name="Ebert P.R."/>
            <person name="Nelson D."/>
            <person name="Scott J.G."/>
            <person name="Beeman R.W."/>
            <person name="Muthukrishnan S."/>
            <person name="Kramer K.J."/>
            <person name="Arakane Y."/>
            <person name="Beeman R.W."/>
            <person name="Zhu Q."/>
            <person name="Hogenkamp D."/>
            <person name="Dixit R."/>
            <person name="Oppert B."/>
            <person name="Jiang H."/>
            <person name="Zou Z."/>
            <person name="Marshall J."/>
            <person name="Elpidina E."/>
            <person name="Vinokurov K."/>
            <person name="Oppert C."/>
            <person name="Zou Z."/>
            <person name="Evans J."/>
            <person name="Lu Z."/>
            <person name="Zhao P."/>
            <person name="Sumathipala N."/>
            <person name="Altincicek B."/>
            <person name="Vilcinskas A."/>
            <person name="Williams M."/>
            <person name="Hultmark D."/>
            <person name="Hetru C."/>
            <person name="Jiang H."/>
            <person name="Grimmelikhuijzen C.J."/>
            <person name="Hauser F."/>
            <person name="Cazzamali G."/>
            <person name="Williamson M."/>
            <person name="Park Y."/>
            <person name="Li B."/>
            <person name="Tanaka Y."/>
            <person name="Predel R."/>
            <person name="Neupert S."/>
            <person name="Schachtner J."/>
            <person name="Verleyen P."/>
            <person name="Raible F."/>
            <person name="Bork P."/>
            <person name="Friedrich M."/>
            <person name="Walden K.K."/>
            <person name="Robertson H.M."/>
            <person name="Angeli S."/>
            <person name="Foret S."/>
            <person name="Bucher G."/>
            <person name="Schuetz S."/>
            <person name="Maleszka R."/>
            <person name="Wimmer E.A."/>
            <person name="Beeman R.W."/>
            <person name="Lorenzen M."/>
            <person name="Tomoyasu Y."/>
            <person name="Miller S.C."/>
            <person name="Grossmann D."/>
            <person name="Bucher G."/>
        </authorList>
    </citation>
    <scope>NUCLEOTIDE SEQUENCE [LARGE SCALE GENOMIC DNA]</scope>
    <source>
        <strain evidence="6 7">Georgia GA2</strain>
    </source>
</reference>
<dbReference type="InterPro" id="IPR022776">
    <property type="entry name" value="TRM13/UPF0224_CHHC_Znf_dom"/>
</dbReference>
<feature type="region of interest" description="Disordered" evidence="4">
    <location>
        <begin position="106"/>
        <end position="148"/>
    </location>
</feature>
<keyword evidence="7" id="KW-1185">Reference proteome</keyword>
<dbReference type="HOGENOM" id="CLU_1284785_0_0_1"/>
<feature type="region of interest" description="Disordered" evidence="4">
    <location>
        <begin position="195"/>
        <end position="215"/>
    </location>
</feature>
<dbReference type="Proteomes" id="UP000007266">
    <property type="component" value="Unassembled WGS sequence"/>
</dbReference>
<dbReference type="InterPro" id="IPR036236">
    <property type="entry name" value="Znf_C2H2_sf"/>
</dbReference>
<keyword evidence="1" id="KW-0479">Metal-binding</keyword>
<reference evidence="6 7" key="2">
    <citation type="journal article" date="2010" name="Nucleic Acids Res.">
        <title>BeetleBase in 2010: revisions to provide comprehensive genomic information for Tribolium castaneum.</title>
        <authorList>
            <person name="Kim H.S."/>
            <person name="Murphy T."/>
            <person name="Xia J."/>
            <person name="Caragea D."/>
            <person name="Park Y."/>
            <person name="Beeman R.W."/>
            <person name="Lorenzen M.D."/>
            <person name="Butcher S."/>
            <person name="Manak J.R."/>
            <person name="Brown S.J."/>
        </authorList>
    </citation>
    <scope>NUCLEOTIDE SEQUENCE [LARGE SCALE GENOMIC DNA]</scope>
    <source>
        <strain evidence="6 7">Georgia GA2</strain>
    </source>
</reference>